<dbReference type="Proteomes" id="UP000076632">
    <property type="component" value="Unassembled WGS sequence"/>
</dbReference>
<dbReference type="InterPro" id="IPR057027">
    <property type="entry name" value="TPR_mt"/>
</dbReference>
<feature type="domain" description="Pentatricopeptide repeat-containing protein-mitochondrial" evidence="7">
    <location>
        <begin position="688"/>
        <end position="772"/>
    </location>
</feature>
<dbReference type="OrthoDB" id="185373at2759"/>
<evidence type="ECO:0000313" key="9">
    <source>
        <dbReference type="Proteomes" id="UP000076632"/>
    </source>
</evidence>
<feature type="region of interest" description="Disordered" evidence="6">
    <location>
        <begin position="771"/>
        <end position="837"/>
    </location>
</feature>
<gene>
    <name evidence="8" type="ORF">L228DRAFT_244484</name>
</gene>
<reference evidence="8 9" key="1">
    <citation type="journal article" date="2016" name="Fungal Biol.">
        <title>The genome of Xylona heveae provides a window into fungal endophytism.</title>
        <authorList>
            <person name="Gazis R."/>
            <person name="Kuo A."/>
            <person name="Riley R."/>
            <person name="LaButti K."/>
            <person name="Lipzen A."/>
            <person name="Lin J."/>
            <person name="Amirebrahimi M."/>
            <person name="Hesse C.N."/>
            <person name="Spatafora J.W."/>
            <person name="Henrissat B."/>
            <person name="Hainaut M."/>
            <person name="Grigoriev I.V."/>
            <person name="Hibbett D.S."/>
        </authorList>
    </citation>
    <scope>NUCLEOTIDE SEQUENCE [LARGE SCALE GENOMIC DNA]</scope>
    <source>
        <strain evidence="8 9">TC161</strain>
    </source>
</reference>
<feature type="region of interest" description="Disordered" evidence="6">
    <location>
        <begin position="93"/>
        <end position="131"/>
    </location>
</feature>
<keyword evidence="9" id="KW-1185">Reference proteome</keyword>
<dbReference type="RefSeq" id="XP_018191165.1">
    <property type="nucleotide sequence ID" value="XM_018331933.1"/>
</dbReference>
<dbReference type="InterPro" id="IPR011990">
    <property type="entry name" value="TPR-like_helical_dom_sf"/>
</dbReference>
<organism evidence="8 9">
    <name type="scientific">Xylona heveae (strain CBS 132557 / TC161)</name>
    <dbReference type="NCBI Taxonomy" id="1328760"/>
    <lineage>
        <taxon>Eukaryota</taxon>
        <taxon>Fungi</taxon>
        <taxon>Dikarya</taxon>
        <taxon>Ascomycota</taxon>
        <taxon>Pezizomycotina</taxon>
        <taxon>Xylonomycetes</taxon>
        <taxon>Xylonales</taxon>
        <taxon>Xylonaceae</taxon>
        <taxon>Xylona</taxon>
    </lineage>
</organism>
<comment type="similarity">
    <text evidence="1">Belongs to the CCM1 family.</text>
</comment>
<dbReference type="PANTHER" id="PTHR47447">
    <property type="entry name" value="OS03G0856100 PROTEIN"/>
    <property type="match status" value="1"/>
</dbReference>
<dbReference type="AlphaFoldDB" id="A0A165J072"/>
<sequence length="837" mass="93248">MPSRAFGSIRRLSGADLPVLPFLAPRFARQLHLDQESYRNFATHRRNNGSRVRIRENEPSLRSHEPLERSHSQWRGARRSLATSASRNAVEASSVAAFSEEPPIGSQLPNNGFLGADGEQEHPPASFRGRDYVSLPRFETPPRYVSLKPTYTTSDFSNPPILESLSTEWTRAFSAINSEYDHHNVSSALRRPVKFHRNKEHWVEGILASGFDRKGMSEEWRELSDSARRQRWPHIMLWSLQHSPEYALVFLEATHMAPFPPGYAVADSLDHIISYYFQGKDAIEEKVIDELIRAICLLLNRGPSPVPDLHQQTIYRLLQRCTEKQAITLYDALNTAKVPLHENTLLQFAAFFSRTAHFGRATRALQLLAQQEADLSSDKVLSVSVTLLRKSAEQGNGYSLSSRILAELLEIGLRPNLVVYNVIMLNAFEAGDSATGWRVHDLLLKNAVKPDKFTYSILMKEAKASANIEVINRIATNARNDGVLFNNPHVITELLGAIYAFHKKRKRTRADAFQALLSAFKAFFDIQPLVDLGLAPVTSQPSSTPESVDSATEKIEPIYETGAQKDAGFSPMQASPQSLTIMLTAFLERCPSHKLISQLFTRYRELIDQGHPLISQLAETDHTANCFLKGLGRFSETLHLCPMVIEQMLGPPTDSSQSSSHHGSPVGTGHRAEPTVQTWSILLYAFHRHGQPAAAEKVLSMMSKRGVCANQVTWNSLVNGYAQMQDVEGVVSAMKRMEQEGWEVDNWTLEGLGKVVDRKSLMDAFEDAEHGARNEDGHVDGSHDSDTPLITVQSDVNPEHSNGTPLSDATTEGRLAEDPNVALEDLGNKSKSETSLP</sequence>
<keyword evidence="2" id="KW-0677">Repeat</keyword>
<dbReference type="GeneID" id="28897070"/>
<evidence type="ECO:0000259" key="7">
    <source>
        <dbReference type="Pfam" id="PF23276"/>
    </source>
</evidence>
<evidence type="ECO:0000256" key="6">
    <source>
        <dbReference type="SAM" id="MobiDB-lite"/>
    </source>
</evidence>
<feature type="compositionally biased region" description="Basic and acidic residues" evidence="6">
    <location>
        <begin position="771"/>
        <end position="786"/>
    </location>
</feature>
<dbReference type="Gene3D" id="1.25.40.10">
    <property type="entry name" value="Tetratricopeptide repeat domain"/>
    <property type="match status" value="2"/>
</dbReference>
<evidence type="ECO:0000256" key="1">
    <source>
        <dbReference type="ARBA" id="ARBA00006192"/>
    </source>
</evidence>
<dbReference type="EMBL" id="KV407455">
    <property type="protein sequence ID" value="KZF25610.1"/>
    <property type="molecule type" value="Genomic_DNA"/>
</dbReference>
<dbReference type="Pfam" id="PF13041">
    <property type="entry name" value="PPR_2"/>
    <property type="match status" value="1"/>
</dbReference>
<comment type="subunit">
    <text evidence="4">Binds to mitochondrial small subunit 15S rRNA.</text>
</comment>
<feature type="compositionally biased region" description="Low complexity" evidence="6">
    <location>
        <begin position="655"/>
        <end position="664"/>
    </location>
</feature>
<dbReference type="Pfam" id="PF23276">
    <property type="entry name" value="TPR_24"/>
    <property type="match status" value="1"/>
</dbReference>
<feature type="repeat" description="PPR" evidence="5">
    <location>
        <begin position="675"/>
        <end position="709"/>
    </location>
</feature>
<accession>A0A165J072</accession>
<feature type="region of interest" description="Disordered" evidence="6">
    <location>
        <begin position="49"/>
        <end position="80"/>
    </location>
</feature>
<dbReference type="STRING" id="1328760.A0A165J072"/>
<dbReference type="PROSITE" id="PS51375">
    <property type="entry name" value="PPR"/>
    <property type="match status" value="2"/>
</dbReference>
<evidence type="ECO:0000256" key="4">
    <source>
        <dbReference type="ARBA" id="ARBA00044511"/>
    </source>
</evidence>
<dbReference type="PANTHER" id="PTHR47447:SF17">
    <property type="entry name" value="OS12G0638900 PROTEIN"/>
    <property type="match status" value="1"/>
</dbReference>
<evidence type="ECO:0000256" key="3">
    <source>
        <dbReference type="ARBA" id="ARBA00044493"/>
    </source>
</evidence>
<feature type="region of interest" description="Disordered" evidence="6">
    <location>
        <begin position="649"/>
        <end position="671"/>
    </location>
</feature>
<feature type="compositionally biased region" description="Basic and acidic residues" evidence="6">
    <location>
        <begin position="826"/>
        <end position="837"/>
    </location>
</feature>
<proteinExistence type="inferred from homology"/>
<protein>
    <recommendedName>
        <fullName evidence="7">Pentatricopeptide repeat-containing protein-mitochondrial domain-containing protein</fullName>
    </recommendedName>
</protein>
<dbReference type="OMA" id="TDHVYNE"/>
<evidence type="ECO:0000256" key="5">
    <source>
        <dbReference type="PROSITE-ProRule" id="PRU00708"/>
    </source>
</evidence>
<dbReference type="InterPro" id="IPR002885">
    <property type="entry name" value="PPR_rpt"/>
</dbReference>
<evidence type="ECO:0000313" key="8">
    <source>
        <dbReference type="EMBL" id="KZF25610.1"/>
    </source>
</evidence>
<name>A0A165J072_XYLHT</name>
<dbReference type="NCBIfam" id="TIGR00756">
    <property type="entry name" value="PPR"/>
    <property type="match status" value="2"/>
</dbReference>
<feature type="compositionally biased region" description="Basic and acidic residues" evidence="6">
    <location>
        <begin position="53"/>
        <end position="71"/>
    </location>
</feature>
<feature type="compositionally biased region" description="Polar residues" evidence="6">
    <location>
        <begin position="788"/>
        <end position="810"/>
    </location>
</feature>
<evidence type="ECO:0000256" key="2">
    <source>
        <dbReference type="ARBA" id="ARBA00022737"/>
    </source>
</evidence>
<comment type="function">
    <text evidence="3">Regulates mitochondrial small subunit maturation by controlling 15S rRNA 5'-end processing. Localizes to the 5' precursor of the 15S rRNA in a position that is subsequently occupied by mS47 in the mature yeast mtSSU. Uses structure and sequence-specific RNA recognition, binding to a single-stranded region of the precursor and specifically recognizing bases -6 to -1. The exchange of Ccm1 for mS47 is coupled to the irreversible removal of precursor rRNA that is accompanied by conformational changes of the mitoribosomal proteins uS5m and mS26. These conformational changes signal completion of 5'-end rRNA processing through protection of the mature 5'-end of the 15S rRNA and stabilization of mS47. The removal of the 5' precursor together with the dissociation of Ccm1 may be catalyzed by the 5'-3' exoribonuclease Pet127. Involved in the specific removal of group I introns in mitochondrial encoded transcripts.</text>
</comment>
<dbReference type="InParanoid" id="A0A165J072"/>
<feature type="repeat" description="PPR" evidence="5">
    <location>
        <begin position="710"/>
        <end position="744"/>
    </location>
</feature>